<keyword evidence="1" id="KW-0472">Membrane</keyword>
<feature type="transmembrane region" description="Helical" evidence="1">
    <location>
        <begin position="29"/>
        <end position="49"/>
    </location>
</feature>
<dbReference type="InterPro" id="IPR015050">
    <property type="entry name" value="BofC_C"/>
</dbReference>
<dbReference type="AlphaFoldDB" id="A0A424YH63"/>
<sequence>MAAPGVFYIEKTQGVASVGRGFKRIPPGYYLYGLALLLITGLVLSAYLVGGQVSFNREGDEEIIGTDFLVYFQKIYRDCEHQVVKISKEDEEDFPEGFSPTSFAGLTRQDLSSLIPAGWEIKKFSSREITLHKVLQGACPACTEERYIGIFQDKIAIFQGKPPHGILKEITSYEVKEIYRQELEEGIPFADEKEKRRILESYTS</sequence>
<evidence type="ECO:0000259" key="2">
    <source>
        <dbReference type="Pfam" id="PF08955"/>
    </source>
</evidence>
<evidence type="ECO:0000313" key="3">
    <source>
        <dbReference type="EMBL" id="RQD77491.1"/>
    </source>
</evidence>
<comment type="caution">
    <text evidence="3">The sequence shown here is derived from an EMBL/GenBank/DDBJ whole genome shotgun (WGS) entry which is preliminary data.</text>
</comment>
<name>A0A424YH63_9FIRM</name>
<feature type="domain" description="Bypass of forespore C C-terminal" evidence="2">
    <location>
        <begin position="139"/>
        <end position="202"/>
    </location>
</feature>
<reference evidence="3 4" key="1">
    <citation type="submission" date="2018-08" db="EMBL/GenBank/DDBJ databases">
        <title>The metabolism and importance of syntrophic acetate oxidation coupled to methane or sulfide production in haloalkaline environments.</title>
        <authorList>
            <person name="Timmers P.H.A."/>
            <person name="Vavourakis C.D."/>
            <person name="Sorokin D.Y."/>
            <person name="Sinninghe Damste J.S."/>
            <person name="Muyzer G."/>
            <person name="Stams A.J.M."/>
            <person name="Plugge C.M."/>
        </authorList>
    </citation>
    <scope>NUCLEOTIDE SEQUENCE [LARGE SCALE GENOMIC DNA]</scope>
    <source>
        <strain evidence="3">MSAO_Bac1</strain>
    </source>
</reference>
<keyword evidence="1" id="KW-1133">Transmembrane helix</keyword>
<gene>
    <name evidence="3" type="ORF">D5R97_02160</name>
</gene>
<organism evidence="3 4">
    <name type="scientific">Candidatus Syntrophonatronum acetioxidans</name>
    <dbReference type="NCBI Taxonomy" id="1795816"/>
    <lineage>
        <taxon>Bacteria</taxon>
        <taxon>Bacillati</taxon>
        <taxon>Bacillota</taxon>
        <taxon>Clostridia</taxon>
        <taxon>Eubacteriales</taxon>
        <taxon>Syntrophomonadaceae</taxon>
        <taxon>Candidatus Syntrophonatronum</taxon>
    </lineage>
</organism>
<dbReference type="Pfam" id="PF08955">
    <property type="entry name" value="BofC_C"/>
    <property type="match status" value="1"/>
</dbReference>
<evidence type="ECO:0000256" key="1">
    <source>
        <dbReference type="SAM" id="Phobius"/>
    </source>
</evidence>
<dbReference type="EMBL" id="QZAA01000066">
    <property type="protein sequence ID" value="RQD77491.1"/>
    <property type="molecule type" value="Genomic_DNA"/>
</dbReference>
<evidence type="ECO:0000313" key="4">
    <source>
        <dbReference type="Proteomes" id="UP000285138"/>
    </source>
</evidence>
<keyword evidence="1" id="KW-0812">Transmembrane</keyword>
<accession>A0A424YH63</accession>
<protein>
    <recommendedName>
        <fullName evidence="2">Bypass of forespore C C-terminal domain-containing protein</fullName>
    </recommendedName>
</protein>
<proteinExistence type="predicted"/>
<dbReference type="Proteomes" id="UP000285138">
    <property type="component" value="Unassembled WGS sequence"/>
</dbReference>